<keyword evidence="3" id="KW-1185">Reference proteome</keyword>
<feature type="region of interest" description="Disordered" evidence="1">
    <location>
        <begin position="1"/>
        <end position="79"/>
    </location>
</feature>
<feature type="compositionally biased region" description="Basic and acidic residues" evidence="1">
    <location>
        <begin position="1"/>
        <end position="17"/>
    </location>
</feature>
<gene>
    <name evidence="2" type="ORF">X943_003708</name>
</gene>
<sequence length="79" mass="8753">MKLAREAVKDEIRETFKWKMNQKTKKNKNNQSTGDASGSDTAKKPSGGNVSKNPYNSPVESQDTDGEQKVVVQEPQEAL</sequence>
<name>A0AAD9LJJ7_BABDI</name>
<proteinExistence type="predicted"/>
<evidence type="ECO:0000256" key="1">
    <source>
        <dbReference type="SAM" id="MobiDB-lite"/>
    </source>
</evidence>
<accession>A0AAD9LJJ7</accession>
<evidence type="ECO:0000313" key="3">
    <source>
        <dbReference type="Proteomes" id="UP001195914"/>
    </source>
</evidence>
<feature type="compositionally biased region" description="Polar residues" evidence="1">
    <location>
        <begin position="48"/>
        <end position="61"/>
    </location>
</feature>
<feature type="compositionally biased region" description="Polar residues" evidence="1">
    <location>
        <begin position="31"/>
        <end position="40"/>
    </location>
</feature>
<reference evidence="2" key="1">
    <citation type="journal article" date="2014" name="Nucleic Acids Res.">
        <title>The evolutionary dynamics of variant antigen genes in Babesia reveal a history of genomic innovation underlying host-parasite interaction.</title>
        <authorList>
            <person name="Jackson A.P."/>
            <person name="Otto T.D."/>
            <person name="Darby A."/>
            <person name="Ramaprasad A."/>
            <person name="Xia D."/>
            <person name="Echaide I.E."/>
            <person name="Farber M."/>
            <person name="Gahlot S."/>
            <person name="Gamble J."/>
            <person name="Gupta D."/>
            <person name="Gupta Y."/>
            <person name="Jackson L."/>
            <person name="Malandrin L."/>
            <person name="Malas T.B."/>
            <person name="Moussa E."/>
            <person name="Nair M."/>
            <person name="Reid A.J."/>
            <person name="Sanders M."/>
            <person name="Sharma J."/>
            <person name="Tracey A."/>
            <person name="Quail M.A."/>
            <person name="Weir W."/>
            <person name="Wastling J.M."/>
            <person name="Hall N."/>
            <person name="Willadsen P."/>
            <person name="Lingelbach K."/>
            <person name="Shiels B."/>
            <person name="Tait A."/>
            <person name="Berriman M."/>
            <person name="Allred D.R."/>
            <person name="Pain A."/>
        </authorList>
    </citation>
    <scope>NUCLEOTIDE SEQUENCE</scope>
    <source>
        <strain evidence="2">1802A</strain>
    </source>
</reference>
<evidence type="ECO:0000313" key="2">
    <source>
        <dbReference type="EMBL" id="KAK1937659.1"/>
    </source>
</evidence>
<dbReference type="EMBL" id="JAHBMH010000033">
    <property type="protein sequence ID" value="KAK1937659.1"/>
    <property type="molecule type" value="Genomic_DNA"/>
</dbReference>
<reference evidence="2" key="2">
    <citation type="submission" date="2021-05" db="EMBL/GenBank/DDBJ databases">
        <authorList>
            <person name="Pain A."/>
        </authorList>
    </citation>
    <scope>NUCLEOTIDE SEQUENCE</scope>
    <source>
        <strain evidence="2">1802A</strain>
    </source>
</reference>
<comment type="caution">
    <text evidence="2">The sequence shown here is derived from an EMBL/GenBank/DDBJ whole genome shotgun (WGS) entry which is preliminary data.</text>
</comment>
<dbReference type="AlphaFoldDB" id="A0AAD9LJJ7"/>
<dbReference type="Proteomes" id="UP001195914">
    <property type="component" value="Unassembled WGS sequence"/>
</dbReference>
<protein>
    <submittedName>
        <fullName evidence="2">Uncharacterized protein</fullName>
    </submittedName>
</protein>
<organism evidence="2 3">
    <name type="scientific">Babesia divergens</name>
    <dbReference type="NCBI Taxonomy" id="32595"/>
    <lineage>
        <taxon>Eukaryota</taxon>
        <taxon>Sar</taxon>
        <taxon>Alveolata</taxon>
        <taxon>Apicomplexa</taxon>
        <taxon>Aconoidasida</taxon>
        <taxon>Piroplasmida</taxon>
        <taxon>Babesiidae</taxon>
        <taxon>Babesia</taxon>
    </lineage>
</organism>